<reference evidence="1 2" key="1">
    <citation type="journal article" date="2021" name="BMC Genomics">
        <title>Datura genome reveals duplications of psychoactive alkaloid biosynthetic genes and high mutation rate following tissue culture.</title>
        <authorList>
            <person name="Rajewski A."/>
            <person name="Carter-House D."/>
            <person name="Stajich J."/>
            <person name="Litt A."/>
        </authorList>
    </citation>
    <scope>NUCLEOTIDE SEQUENCE [LARGE SCALE GENOMIC DNA]</scope>
    <source>
        <strain evidence="1">AR-01</strain>
    </source>
</reference>
<evidence type="ECO:0000313" key="1">
    <source>
        <dbReference type="EMBL" id="MCD9643081.1"/>
    </source>
</evidence>
<name>A0ABS8V9N9_DATST</name>
<dbReference type="Proteomes" id="UP000823775">
    <property type="component" value="Unassembled WGS sequence"/>
</dbReference>
<sequence length="66" mass="7202">MVQGSAKQYEGILHCVNTIDDRASKANSLPLLRNSGHSNWIGIGGSIFLVFLKRTKKLVAAKHPVD</sequence>
<keyword evidence="2" id="KW-1185">Reference proteome</keyword>
<dbReference type="EMBL" id="JACEIK010003777">
    <property type="protein sequence ID" value="MCD9643081.1"/>
    <property type="molecule type" value="Genomic_DNA"/>
</dbReference>
<protein>
    <submittedName>
        <fullName evidence="1">Uncharacterized protein</fullName>
    </submittedName>
</protein>
<gene>
    <name evidence="1" type="ORF">HAX54_030203</name>
</gene>
<comment type="caution">
    <text evidence="1">The sequence shown here is derived from an EMBL/GenBank/DDBJ whole genome shotgun (WGS) entry which is preliminary data.</text>
</comment>
<evidence type="ECO:0000313" key="2">
    <source>
        <dbReference type="Proteomes" id="UP000823775"/>
    </source>
</evidence>
<accession>A0ABS8V9N9</accession>
<organism evidence="1 2">
    <name type="scientific">Datura stramonium</name>
    <name type="common">Jimsonweed</name>
    <name type="synonym">Common thornapple</name>
    <dbReference type="NCBI Taxonomy" id="4076"/>
    <lineage>
        <taxon>Eukaryota</taxon>
        <taxon>Viridiplantae</taxon>
        <taxon>Streptophyta</taxon>
        <taxon>Embryophyta</taxon>
        <taxon>Tracheophyta</taxon>
        <taxon>Spermatophyta</taxon>
        <taxon>Magnoliopsida</taxon>
        <taxon>eudicotyledons</taxon>
        <taxon>Gunneridae</taxon>
        <taxon>Pentapetalae</taxon>
        <taxon>asterids</taxon>
        <taxon>lamiids</taxon>
        <taxon>Solanales</taxon>
        <taxon>Solanaceae</taxon>
        <taxon>Solanoideae</taxon>
        <taxon>Datureae</taxon>
        <taxon>Datura</taxon>
    </lineage>
</organism>
<proteinExistence type="predicted"/>